<dbReference type="PANTHER" id="PTHR23150">
    <property type="entry name" value="SULFATASE MODIFYING FACTOR 1, 2"/>
    <property type="match status" value="1"/>
</dbReference>
<feature type="signal peptide" evidence="1">
    <location>
        <begin position="1"/>
        <end position="18"/>
    </location>
</feature>
<dbReference type="EMBL" id="FTOA01000008">
    <property type="protein sequence ID" value="SIT14957.1"/>
    <property type="molecule type" value="Genomic_DNA"/>
</dbReference>
<dbReference type="InterPro" id="IPR042095">
    <property type="entry name" value="SUMF_sf"/>
</dbReference>
<dbReference type="Pfam" id="PF03781">
    <property type="entry name" value="FGE-sulfatase"/>
    <property type="match status" value="1"/>
</dbReference>
<keyword evidence="4" id="KW-1185">Reference proteome</keyword>
<sequence length="244" mass="26882">MLALLLVPLLAGMSAAQAVDAIEDCADCPPLVPIPAGVLIPDDAPPRPIAAFLMGQTEVTFSQWQACVNAHACKGGQSDHGWGSGSRPIININYTEALEYVNWLNRITKRTYRIPNEDEWEWAARGGTHTLFWWGNDPGEGNANCRACGTQWSGHMTAPVGSFNPNPYGLYDTAGNVWEWTSSCWNIKRSAPPAEQDCQQRAARGGAWYYIPLQSRSNARARHPITLWSYTVGFRVAAELETHP</sequence>
<evidence type="ECO:0000313" key="3">
    <source>
        <dbReference type="EMBL" id="SIT14957.1"/>
    </source>
</evidence>
<dbReference type="InterPro" id="IPR005532">
    <property type="entry name" value="SUMF_dom"/>
</dbReference>
<dbReference type="Gene3D" id="3.90.1580.10">
    <property type="entry name" value="paralog of FGE (formylglycine-generating enzyme)"/>
    <property type="match status" value="1"/>
</dbReference>
<dbReference type="InterPro" id="IPR016187">
    <property type="entry name" value="CTDL_fold"/>
</dbReference>
<dbReference type="STRING" id="80876.SAMN05421779_108113"/>
<dbReference type="PANTHER" id="PTHR23150:SF35">
    <property type="entry name" value="BLL6746 PROTEIN"/>
    <property type="match status" value="1"/>
</dbReference>
<evidence type="ECO:0000313" key="4">
    <source>
        <dbReference type="Proteomes" id="UP000185678"/>
    </source>
</evidence>
<evidence type="ECO:0000259" key="2">
    <source>
        <dbReference type="Pfam" id="PF03781"/>
    </source>
</evidence>
<gene>
    <name evidence="3" type="ORF">SAMN05421779_108113</name>
</gene>
<name>A0A1N7PX29_9PROT</name>
<dbReference type="GO" id="GO:0120147">
    <property type="term" value="F:formylglycine-generating oxidase activity"/>
    <property type="evidence" value="ECO:0007669"/>
    <property type="project" value="TreeGrafter"/>
</dbReference>
<proteinExistence type="predicted"/>
<dbReference type="InterPro" id="IPR051043">
    <property type="entry name" value="Sulfatase_Mod_Factor_Kinase"/>
</dbReference>
<keyword evidence="1" id="KW-0732">Signal</keyword>
<organism evidence="3 4">
    <name type="scientific">Insolitispirillum peregrinum</name>
    <dbReference type="NCBI Taxonomy" id="80876"/>
    <lineage>
        <taxon>Bacteria</taxon>
        <taxon>Pseudomonadati</taxon>
        <taxon>Pseudomonadota</taxon>
        <taxon>Alphaproteobacteria</taxon>
        <taxon>Rhodospirillales</taxon>
        <taxon>Novispirillaceae</taxon>
        <taxon>Insolitispirillum</taxon>
    </lineage>
</organism>
<evidence type="ECO:0000256" key="1">
    <source>
        <dbReference type="SAM" id="SignalP"/>
    </source>
</evidence>
<dbReference type="SUPFAM" id="SSF56436">
    <property type="entry name" value="C-type lectin-like"/>
    <property type="match status" value="1"/>
</dbReference>
<dbReference type="Proteomes" id="UP000185678">
    <property type="component" value="Unassembled WGS sequence"/>
</dbReference>
<protein>
    <submittedName>
        <fullName evidence="3">Formylglycine-generating enzyme, required for sulfatase activity, contains SUMF1/FGE domain</fullName>
    </submittedName>
</protein>
<feature type="chain" id="PRO_5012365427" evidence="1">
    <location>
        <begin position="19"/>
        <end position="244"/>
    </location>
</feature>
<accession>A0A1N7PX29</accession>
<feature type="domain" description="Sulfatase-modifying factor enzyme-like" evidence="2">
    <location>
        <begin position="50"/>
        <end position="237"/>
    </location>
</feature>
<dbReference type="AlphaFoldDB" id="A0A1N7PX29"/>
<reference evidence="3 4" key="1">
    <citation type="submission" date="2017-01" db="EMBL/GenBank/DDBJ databases">
        <authorList>
            <person name="Mah S.A."/>
            <person name="Swanson W.J."/>
            <person name="Moy G.W."/>
            <person name="Vacquier V.D."/>
        </authorList>
    </citation>
    <scope>NUCLEOTIDE SEQUENCE [LARGE SCALE GENOMIC DNA]</scope>
    <source>
        <strain evidence="3 4">DSM 11589</strain>
    </source>
</reference>